<accession>A0A383BE29</accession>
<protein>
    <submittedName>
        <fullName evidence="1">Uncharacterized protein</fullName>
    </submittedName>
</protein>
<sequence>MGKLDKLISKFFDGLRQNKVNAFTRDALKDPEIRKSVKKLKKNEEEILGMVKRHFSDHTKK</sequence>
<name>A0A383BE29_9ZZZZ</name>
<reference evidence="1" key="1">
    <citation type="submission" date="2018-05" db="EMBL/GenBank/DDBJ databases">
        <authorList>
            <person name="Lanie J.A."/>
            <person name="Ng W.-L."/>
            <person name="Kazmierczak K.M."/>
            <person name="Andrzejewski T.M."/>
            <person name="Davidsen T.M."/>
            <person name="Wayne K.J."/>
            <person name="Tettelin H."/>
            <person name="Glass J.I."/>
            <person name="Rusch D."/>
            <person name="Podicherti R."/>
            <person name="Tsui H.-C.T."/>
            <person name="Winkler M.E."/>
        </authorList>
    </citation>
    <scope>NUCLEOTIDE SEQUENCE</scope>
</reference>
<gene>
    <name evidence="1" type="ORF">METZ01_LOCUS471211</name>
</gene>
<organism evidence="1">
    <name type="scientific">marine metagenome</name>
    <dbReference type="NCBI Taxonomy" id="408172"/>
    <lineage>
        <taxon>unclassified sequences</taxon>
        <taxon>metagenomes</taxon>
        <taxon>ecological metagenomes</taxon>
    </lineage>
</organism>
<proteinExistence type="predicted"/>
<dbReference type="EMBL" id="UINC01199772">
    <property type="protein sequence ID" value="SVE18357.1"/>
    <property type="molecule type" value="Genomic_DNA"/>
</dbReference>
<dbReference type="AlphaFoldDB" id="A0A383BE29"/>
<evidence type="ECO:0000313" key="1">
    <source>
        <dbReference type="EMBL" id="SVE18357.1"/>
    </source>
</evidence>